<dbReference type="HOGENOM" id="CLU_070145_0_0_1"/>
<sequence>MKFAICLLLTIFADVEARLIPNNGRSPVFRIDSAIDGIDSGWQVGSTIATDKGNFIFFSSAEELPKLIPNYAGTDSMLVNTDTGFVITDIKNSETANSQSWNQWQLAKSGHWWSRWYPISPCFHTESESGSSSIDLDWSYNYQWSHTTGKDLPWGFVVATLGNNTTYLLERSGKDTCNIPGGSVGQVWYRQHLLWADYQKQDCTMSKMSGTTCSPWSSYIRVNAPLKDDDSNGYLVRCNTGKQNVQC</sequence>
<reference evidence="2 3" key="1">
    <citation type="journal article" date="2011" name="Proc. Natl. Acad. Sci. U.S.A.">
        <title>Evolutionary erosion of yeast sex chromosomes by mating-type switching accidents.</title>
        <authorList>
            <person name="Gordon J.L."/>
            <person name="Armisen D."/>
            <person name="Proux-Wera E."/>
            <person name="Oheigeartaigh S.S."/>
            <person name="Byrne K.P."/>
            <person name="Wolfe K.H."/>
        </authorList>
    </citation>
    <scope>NUCLEOTIDE SEQUENCE [LARGE SCALE GENOMIC DNA]</scope>
    <source>
        <strain evidence="3">ATCC 76901 / BCRC 22586 / CBS 4309 / NBRC 1992 / NRRL Y-12630</strain>
    </source>
</reference>
<evidence type="ECO:0000313" key="3">
    <source>
        <dbReference type="Proteomes" id="UP000001640"/>
    </source>
</evidence>
<dbReference type="EMBL" id="HE576755">
    <property type="protein sequence ID" value="CCC69997.1"/>
    <property type="molecule type" value="Genomic_DNA"/>
</dbReference>
<feature type="signal peptide" evidence="1">
    <location>
        <begin position="1"/>
        <end position="17"/>
    </location>
</feature>
<dbReference type="AlphaFoldDB" id="G0VEK6"/>
<accession>G0VEK6</accession>
<gene>
    <name evidence="2" type="primary">NCAS0D04160</name>
    <name evidence="2" type="ordered locus">NCAS_0D04160</name>
</gene>
<evidence type="ECO:0000313" key="2">
    <source>
        <dbReference type="EMBL" id="CCC69997.1"/>
    </source>
</evidence>
<proteinExistence type="predicted"/>
<dbReference type="FunCoup" id="G0VEK6">
    <property type="interactions" value="35"/>
</dbReference>
<dbReference type="RefSeq" id="XP_003676358.1">
    <property type="nucleotide sequence ID" value="XM_003676310.1"/>
</dbReference>
<reference key="2">
    <citation type="submission" date="2011-08" db="EMBL/GenBank/DDBJ databases">
        <title>Genome sequence of Naumovozyma castellii.</title>
        <authorList>
            <person name="Gordon J.L."/>
            <person name="Armisen D."/>
            <person name="Proux-Wera E."/>
            <person name="OhEigeartaigh S.S."/>
            <person name="Byrne K.P."/>
            <person name="Wolfe K.H."/>
        </authorList>
    </citation>
    <scope>NUCLEOTIDE SEQUENCE</scope>
    <source>
        <strain>Type strain:CBS 4309</strain>
    </source>
</reference>
<dbReference type="OMA" id="CFHTESE"/>
<dbReference type="OrthoDB" id="4070379at2759"/>
<organism evidence="2 3">
    <name type="scientific">Naumovozyma castellii</name>
    <name type="common">Yeast</name>
    <name type="synonym">Saccharomyces castellii</name>
    <dbReference type="NCBI Taxonomy" id="27288"/>
    <lineage>
        <taxon>Eukaryota</taxon>
        <taxon>Fungi</taxon>
        <taxon>Dikarya</taxon>
        <taxon>Ascomycota</taxon>
        <taxon>Saccharomycotina</taxon>
        <taxon>Saccharomycetes</taxon>
        <taxon>Saccharomycetales</taxon>
        <taxon>Saccharomycetaceae</taxon>
        <taxon>Naumovozyma</taxon>
    </lineage>
</organism>
<dbReference type="STRING" id="1064592.G0VEK6"/>
<dbReference type="Proteomes" id="UP000001640">
    <property type="component" value="Chromosome 4"/>
</dbReference>
<name>G0VEK6_NAUCA</name>
<protein>
    <submittedName>
        <fullName evidence="2">Uncharacterized protein</fullName>
    </submittedName>
</protein>
<keyword evidence="3" id="KW-1185">Reference proteome</keyword>
<dbReference type="GeneID" id="96903603"/>
<keyword evidence="1" id="KW-0732">Signal</keyword>
<dbReference type="eggNOG" id="ENOG502S1C8">
    <property type="taxonomic scope" value="Eukaryota"/>
</dbReference>
<feature type="chain" id="PRO_5003411071" evidence="1">
    <location>
        <begin position="18"/>
        <end position="247"/>
    </location>
</feature>
<dbReference type="KEGG" id="ncs:NCAS_0D04160"/>
<dbReference type="InParanoid" id="G0VEK6"/>
<evidence type="ECO:0000256" key="1">
    <source>
        <dbReference type="SAM" id="SignalP"/>
    </source>
</evidence>